<sequence length="162" mass="17893">MRAFLIAVVWLGAGLGLLPAPSQASEPDEVLAALGWLEGCWAGPGFDGEMSECWMRTASGELVGAFQYSADGALQFSEMLMIGHNPDGAFGYHVKHFNRDFTGWEENGEQVSFEFLALDGDRVIFSGLVLERDGETGLKAFLDMRRSDGRVETVPFHFHRME</sequence>
<dbReference type="AlphaFoldDB" id="A0A9W6ILM5"/>
<feature type="chain" id="PRO_5040922534" description="DUF6265 domain-containing protein" evidence="1">
    <location>
        <begin position="25"/>
        <end position="162"/>
    </location>
</feature>
<reference evidence="3" key="2">
    <citation type="submission" date="2023-01" db="EMBL/GenBank/DDBJ databases">
        <authorList>
            <person name="Sun Q."/>
            <person name="Evtushenko L."/>
        </authorList>
    </citation>
    <scope>NUCLEOTIDE SEQUENCE</scope>
    <source>
        <strain evidence="3">VKM B-1513</strain>
    </source>
</reference>
<dbReference type="EMBL" id="BSFE01000005">
    <property type="protein sequence ID" value="GLK52606.1"/>
    <property type="molecule type" value="Genomic_DNA"/>
</dbReference>
<feature type="signal peptide" evidence="1">
    <location>
        <begin position="1"/>
        <end position="24"/>
    </location>
</feature>
<evidence type="ECO:0000313" key="4">
    <source>
        <dbReference type="Proteomes" id="UP001143486"/>
    </source>
</evidence>
<evidence type="ECO:0000256" key="1">
    <source>
        <dbReference type="SAM" id="SignalP"/>
    </source>
</evidence>
<evidence type="ECO:0000259" key="2">
    <source>
        <dbReference type="Pfam" id="PF19780"/>
    </source>
</evidence>
<accession>A0A9W6ILM5</accession>
<feature type="domain" description="DUF6265" evidence="2">
    <location>
        <begin position="36"/>
        <end position="142"/>
    </location>
</feature>
<evidence type="ECO:0000313" key="3">
    <source>
        <dbReference type="EMBL" id="GLK52606.1"/>
    </source>
</evidence>
<comment type="caution">
    <text evidence="3">The sequence shown here is derived from an EMBL/GenBank/DDBJ whole genome shotgun (WGS) entry which is preliminary data.</text>
</comment>
<reference evidence="3" key="1">
    <citation type="journal article" date="2014" name="Int. J. Syst. Evol. Microbiol.">
        <title>Complete genome sequence of Corynebacterium casei LMG S-19264T (=DSM 44701T), isolated from a smear-ripened cheese.</title>
        <authorList>
            <consortium name="US DOE Joint Genome Institute (JGI-PGF)"/>
            <person name="Walter F."/>
            <person name="Albersmeier A."/>
            <person name="Kalinowski J."/>
            <person name="Ruckert C."/>
        </authorList>
    </citation>
    <scope>NUCLEOTIDE SEQUENCE</scope>
    <source>
        <strain evidence="3">VKM B-1513</strain>
    </source>
</reference>
<dbReference type="RefSeq" id="WP_271186969.1">
    <property type="nucleotide sequence ID" value="NZ_BSFE01000005.1"/>
</dbReference>
<organism evidence="3 4">
    <name type="scientific">Maricaulis virginensis</name>
    <dbReference type="NCBI Taxonomy" id="144022"/>
    <lineage>
        <taxon>Bacteria</taxon>
        <taxon>Pseudomonadati</taxon>
        <taxon>Pseudomonadota</taxon>
        <taxon>Alphaproteobacteria</taxon>
        <taxon>Maricaulales</taxon>
        <taxon>Maricaulaceae</taxon>
        <taxon>Maricaulis</taxon>
    </lineage>
</organism>
<gene>
    <name evidence="3" type="ORF">GCM10017621_21140</name>
</gene>
<keyword evidence="1" id="KW-0732">Signal</keyword>
<keyword evidence="4" id="KW-1185">Reference proteome</keyword>
<dbReference type="Proteomes" id="UP001143486">
    <property type="component" value="Unassembled WGS sequence"/>
</dbReference>
<dbReference type="Pfam" id="PF19780">
    <property type="entry name" value="DUF6265"/>
    <property type="match status" value="1"/>
</dbReference>
<proteinExistence type="predicted"/>
<dbReference type="InterPro" id="IPR046232">
    <property type="entry name" value="DUF6265"/>
</dbReference>
<name>A0A9W6ILM5_9PROT</name>
<protein>
    <recommendedName>
        <fullName evidence="2">DUF6265 domain-containing protein</fullName>
    </recommendedName>
</protein>